<feature type="domain" description="BRWD/PHIP ancillary-like" evidence="1">
    <location>
        <begin position="1"/>
        <end position="109"/>
    </location>
</feature>
<dbReference type="KEGG" id="ncc:104960852"/>
<keyword evidence="2" id="KW-1185">Reference proteome</keyword>
<name>A0A6I9PJW6_9TELE</name>
<dbReference type="PANTHER" id="PTHR16266:SF4">
    <property type="entry name" value="PH-INTERACTING PROTEIN"/>
    <property type="match status" value="1"/>
</dbReference>
<gene>
    <name evidence="3" type="primary">LOC104960852</name>
</gene>
<accession>A0A6I9PJW6</accession>
<dbReference type="GO" id="GO:0008360">
    <property type="term" value="P:regulation of cell shape"/>
    <property type="evidence" value="ECO:0007669"/>
    <property type="project" value="TreeGrafter"/>
</dbReference>
<dbReference type="Proteomes" id="UP000504611">
    <property type="component" value="Unplaced"/>
</dbReference>
<dbReference type="GeneID" id="104960852"/>
<proteinExistence type="predicted"/>
<dbReference type="OrthoDB" id="538223at2759"/>
<dbReference type="Pfam" id="PF25313">
    <property type="entry name" value="BRWD_AD"/>
    <property type="match status" value="1"/>
</dbReference>
<evidence type="ECO:0000313" key="3">
    <source>
        <dbReference type="RefSeq" id="XP_010787328.1"/>
    </source>
</evidence>
<dbReference type="GO" id="GO:0006357">
    <property type="term" value="P:regulation of transcription by RNA polymerase II"/>
    <property type="evidence" value="ECO:0007669"/>
    <property type="project" value="TreeGrafter"/>
</dbReference>
<reference evidence="3" key="1">
    <citation type="submission" date="2025-08" db="UniProtKB">
        <authorList>
            <consortium name="RefSeq"/>
        </authorList>
    </citation>
    <scope>IDENTIFICATION</scope>
    <source>
        <tissue evidence="3">Muscle</tissue>
    </source>
</reference>
<organism evidence="2 3">
    <name type="scientific">Notothenia coriiceps</name>
    <name type="common">black rockcod</name>
    <dbReference type="NCBI Taxonomy" id="8208"/>
    <lineage>
        <taxon>Eukaryota</taxon>
        <taxon>Metazoa</taxon>
        <taxon>Chordata</taxon>
        <taxon>Craniata</taxon>
        <taxon>Vertebrata</taxon>
        <taxon>Euteleostomi</taxon>
        <taxon>Actinopterygii</taxon>
        <taxon>Neopterygii</taxon>
        <taxon>Teleostei</taxon>
        <taxon>Neoteleostei</taxon>
        <taxon>Acanthomorphata</taxon>
        <taxon>Eupercaria</taxon>
        <taxon>Perciformes</taxon>
        <taxon>Notothenioidei</taxon>
        <taxon>Nototheniidae</taxon>
        <taxon>Notothenia</taxon>
    </lineage>
</organism>
<dbReference type="InterPro" id="IPR052060">
    <property type="entry name" value="Bromo_WD_repeat"/>
</dbReference>
<dbReference type="GO" id="GO:0005634">
    <property type="term" value="C:nucleus"/>
    <property type="evidence" value="ECO:0007669"/>
    <property type="project" value="TreeGrafter"/>
</dbReference>
<evidence type="ECO:0000313" key="2">
    <source>
        <dbReference type="Proteomes" id="UP000504611"/>
    </source>
</evidence>
<dbReference type="RefSeq" id="XP_010787328.1">
    <property type="nucleotide sequence ID" value="XM_010789026.1"/>
</dbReference>
<protein>
    <submittedName>
        <fullName evidence="3">PH-interacting protein-like</fullName>
    </submittedName>
</protein>
<dbReference type="InterPro" id="IPR057451">
    <property type="entry name" value="BRWD/PHIP_AD"/>
</dbReference>
<dbReference type="PANTHER" id="PTHR16266">
    <property type="entry name" value="WD REPEAT DOMAIN 9"/>
    <property type="match status" value="1"/>
</dbReference>
<dbReference type="AlphaFoldDB" id="A0A6I9PJW6"/>
<sequence>EQELVKIVGIKYEVGLPTLCCLKLSFLDPDSSRLTGGSFSMKYHDMPDVIDFLILRQQFDNARKRQWSIGDRFRSVIDDAWWFGTIESQEPFQPQYPDSLFQCYNVWYVTLFQSAVESTAKFYVIILFICISKEIPS</sequence>
<feature type="non-terminal residue" evidence="3">
    <location>
        <position position="1"/>
    </location>
</feature>
<evidence type="ECO:0000259" key="1">
    <source>
        <dbReference type="Pfam" id="PF25313"/>
    </source>
</evidence>
<dbReference type="GO" id="GO:0007010">
    <property type="term" value="P:cytoskeleton organization"/>
    <property type="evidence" value="ECO:0007669"/>
    <property type="project" value="TreeGrafter"/>
</dbReference>